<evidence type="ECO:0000256" key="1">
    <source>
        <dbReference type="ARBA" id="ARBA00023121"/>
    </source>
</evidence>
<dbReference type="STRING" id="863239.GCA_000213935_00739"/>
<dbReference type="Gene3D" id="3.30.1180.10">
    <property type="match status" value="1"/>
</dbReference>
<dbReference type="PANTHER" id="PTHR33434:SF2">
    <property type="entry name" value="FATTY ACID-BINDING PROTEIN TM_1468"/>
    <property type="match status" value="1"/>
</dbReference>
<accession>A0A3D4SVS6</accession>
<dbReference type="EMBL" id="DQID01000023">
    <property type="protein sequence ID" value="HCT13398.1"/>
    <property type="molecule type" value="Genomic_DNA"/>
</dbReference>
<dbReference type="Pfam" id="PF02645">
    <property type="entry name" value="DegV"/>
    <property type="match status" value="2"/>
</dbReference>
<dbReference type="InterPro" id="IPR003797">
    <property type="entry name" value="DegV"/>
</dbReference>
<comment type="caution">
    <text evidence="3">The sequence shown here is derived from an EMBL/GenBank/DDBJ whole genome shotgun (WGS) entry which is preliminary data.</text>
</comment>
<evidence type="ECO:0000313" key="3">
    <source>
        <dbReference type="EMBL" id="HCT13398.1"/>
    </source>
</evidence>
<dbReference type="SUPFAM" id="SSF82549">
    <property type="entry name" value="DAK1/DegV-like"/>
    <property type="match status" value="2"/>
</dbReference>
<dbReference type="PANTHER" id="PTHR33434">
    <property type="entry name" value="DEGV DOMAIN-CONTAINING PROTEIN DR_1986-RELATED"/>
    <property type="match status" value="1"/>
</dbReference>
<feature type="compositionally biased region" description="Low complexity" evidence="2">
    <location>
        <begin position="68"/>
        <end position="85"/>
    </location>
</feature>
<dbReference type="InterPro" id="IPR050270">
    <property type="entry name" value="DegV_domain_contain"/>
</dbReference>
<reference evidence="3 4" key="1">
    <citation type="journal article" date="2018" name="Nat. Biotechnol.">
        <title>A standardized bacterial taxonomy based on genome phylogeny substantially revises the tree of life.</title>
        <authorList>
            <person name="Parks D.H."/>
            <person name="Chuvochina M."/>
            <person name="Waite D.W."/>
            <person name="Rinke C."/>
            <person name="Skarshewski A."/>
            <person name="Chaumeil P.A."/>
            <person name="Hugenholtz P."/>
        </authorList>
    </citation>
    <scope>NUCLEOTIDE SEQUENCE [LARGE SCALE GENOMIC DNA]</scope>
    <source>
        <strain evidence="3">UBA11247</strain>
    </source>
</reference>
<organism evidence="3 4">
    <name type="scientific">Corynebacterium nuruki</name>
    <dbReference type="NCBI Taxonomy" id="1032851"/>
    <lineage>
        <taxon>Bacteria</taxon>
        <taxon>Bacillati</taxon>
        <taxon>Actinomycetota</taxon>
        <taxon>Actinomycetes</taxon>
        <taxon>Mycobacteriales</taxon>
        <taxon>Corynebacteriaceae</taxon>
        <taxon>Corynebacterium</taxon>
    </lineage>
</organism>
<name>A0A3D4SVS6_9CORY</name>
<evidence type="ECO:0000256" key="2">
    <source>
        <dbReference type="SAM" id="MobiDB-lite"/>
    </source>
</evidence>
<proteinExistence type="predicted"/>
<keyword evidence="1" id="KW-0446">Lipid-binding</keyword>
<feature type="compositionally biased region" description="Basic and acidic residues" evidence="2">
    <location>
        <begin position="256"/>
        <end position="286"/>
    </location>
</feature>
<protein>
    <submittedName>
        <fullName evidence="3">DegV family protein</fullName>
    </submittedName>
</protein>
<dbReference type="PROSITE" id="PS51482">
    <property type="entry name" value="DEGV"/>
    <property type="match status" value="1"/>
</dbReference>
<feature type="compositionally biased region" description="Acidic residues" evidence="2">
    <location>
        <begin position="50"/>
        <end position="61"/>
    </location>
</feature>
<dbReference type="GO" id="GO:0008289">
    <property type="term" value="F:lipid binding"/>
    <property type="evidence" value="ECO:0007669"/>
    <property type="project" value="UniProtKB-KW"/>
</dbReference>
<dbReference type="AlphaFoldDB" id="A0A3D4SVS6"/>
<dbReference type="InterPro" id="IPR043168">
    <property type="entry name" value="DegV_C"/>
</dbReference>
<gene>
    <name evidence="3" type="ORF">DIW82_01005</name>
</gene>
<dbReference type="Proteomes" id="UP000261739">
    <property type="component" value="Unassembled WGS sequence"/>
</dbReference>
<feature type="region of interest" description="Disordered" evidence="2">
    <location>
        <begin position="34"/>
        <end position="96"/>
    </location>
</feature>
<sequence length="349" mass="36041">MTVHVVTDSGSCLPAALAEEYGITVLDLHTSGGIGEPAASPVDRGSDPATDGDDADSEVADGDGGTDASGADGDAAAPADAASAPEDAERPTTSALGPLELTAAYARLLERGGDEGVVAIHLSKELSSTWSSAVQAAGIFDGKVTVVDTRSAGMVLGQAAIAAATVAADGGTLAECTAAAQEVVDGAHVWLIVTHLDLLSRGGRLSTGQRLLSTALAIKPIMHLSDGKLEVAAKTRTRSKALERLVVLAEDAYREAAEPAPAEHQDDPPEDARRRRRRRQEDRTPLRDLPPVPMHLAVHQFGDEEAAGHLREQLREALPECVVISMVDITPAIAVHTGPGAIGVTLVRG</sequence>
<dbReference type="Gene3D" id="3.40.50.10170">
    <property type="match status" value="1"/>
</dbReference>
<dbReference type="RefSeq" id="WP_010121722.1">
    <property type="nucleotide sequence ID" value="NZ_DAITTW010000007.1"/>
</dbReference>
<evidence type="ECO:0000313" key="4">
    <source>
        <dbReference type="Proteomes" id="UP000261739"/>
    </source>
</evidence>
<feature type="region of interest" description="Disordered" evidence="2">
    <location>
        <begin position="256"/>
        <end position="291"/>
    </location>
</feature>
<dbReference type="NCBIfam" id="TIGR00762">
    <property type="entry name" value="DegV"/>
    <property type="match status" value="1"/>
</dbReference>